<name>A0ABS6UGE0_9PSEU</name>
<evidence type="ECO:0000256" key="5">
    <source>
        <dbReference type="ARBA" id="ARBA00023004"/>
    </source>
</evidence>
<gene>
    <name evidence="9" type="ORF">I4I82_25130</name>
</gene>
<keyword evidence="4" id="KW-0479">Metal-binding</keyword>
<dbReference type="PROSITE" id="PS00197">
    <property type="entry name" value="2FE2S_FER_1"/>
    <property type="match status" value="1"/>
</dbReference>
<keyword evidence="5" id="KW-0408">Iron</keyword>
<protein>
    <submittedName>
        <fullName evidence="9">Oxidoreductase</fullName>
    </submittedName>
</protein>
<evidence type="ECO:0000256" key="3">
    <source>
        <dbReference type="ARBA" id="ARBA00022714"/>
    </source>
</evidence>
<dbReference type="PROSITE" id="PS51085">
    <property type="entry name" value="2FE2S_FER_2"/>
    <property type="match status" value="1"/>
</dbReference>
<evidence type="ECO:0000256" key="1">
    <source>
        <dbReference type="ARBA" id="ARBA00001974"/>
    </source>
</evidence>
<dbReference type="InterPro" id="IPR001433">
    <property type="entry name" value="OxRdtase_FAD/NAD-bd"/>
</dbReference>
<reference evidence="9 10" key="1">
    <citation type="submission" date="2020-11" db="EMBL/GenBank/DDBJ databases">
        <title>Pseudonocardia abyssalis sp. nov. and Pseudonocardia oceani sp. nov., description and phylogenomic analysis of two novel actinomycetes isolated from the deep Southern Ocean.</title>
        <authorList>
            <person name="Parra J."/>
        </authorList>
    </citation>
    <scope>NUCLEOTIDE SEQUENCE [LARGE SCALE GENOMIC DNA]</scope>
    <source>
        <strain evidence="10">KRD185</strain>
    </source>
</reference>
<dbReference type="InterPro" id="IPR017927">
    <property type="entry name" value="FAD-bd_FR_type"/>
</dbReference>
<keyword evidence="2" id="KW-0285">Flavoprotein</keyword>
<evidence type="ECO:0000259" key="7">
    <source>
        <dbReference type="PROSITE" id="PS51085"/>
    </source>
</evidence>
<dbReference type="Pfam" id="PF00175">
    <property type="entry name" value="NAD_binding_1"/>
    <property type="match status" value="1"/>
</dbReference>
<evidence type="ECO:0000259" key="8">
    <source>
        <dbReference type="PROSITE" id="PS51384"/>
    </source>
</evidence>
<evidence type="ECO:0000256" key="2">
    <source>
        <dbReference type="ARBA" id="ARBA00022630"/>
    </source>
</evidence>
<dbReference type="RefSeq" id="WP_218590730.1">
    <property type="nucleotide sequence ID" value="NZ_JADQDE010000007.1"/>
</dbReference>
<sequence>MTGPAAPNAARAAAEQELPVVVVARESVAEDVVALTLRRPDGADLPAWTPGAHVDLVLDEHLERQYSLCGDPEQRDTWRVAVLREPDGRGGSARVHDGLAVGDTLVVRGPRNHFGLGPAPRYVFVAGGIGITPILPMIAAAQALGAEWTLLYGGRRSASMAFREQLAEHGDRVRLWPQDSLGLLPLDDVLGTPQDGTLIYCCGPEPLLRAVEERCAGWPHGALHVERFAPKEVGEPVRAAGFRVVCSRAGIEVVVPPERSILEVLEDAGAPVPSSCREGTCGTCEADVLAGRPDHRDSLLTDDEQDSGEIMLICVSRSLDDELVLDI</sequence>
<dbReference type="InterPro" id="IPR050415">
    <property type="entry name" value="MRET"/>
</dbReference>
<keyword evidence="6" id="KW-0411">Iron-sulfur</keyword>
<dbReference type="PANTHER" id="PTHR47354:SF1">
    <property type="entry name" value="CARNITINE MONOOXYGENASE REDUCTASE SUBUNIT"/>
    <property type="match status" value="1"/>
</dbReference>
<dbReference type="InterPro" id="IPR008333">
    <property type="entry name" value="Cbr1-like_FAD-bd_dom"/>
</dbReference>
<feature type="domain" description="FAD-binding FR-type" evidence="8">
    <location>
        <begin position="15"/>
        <end position="117"/>
    </location>
</feature>
<comment type="cofactor">
    <cofactor evidence="1">
        <name>FAD</name>
        <dbReference type="ChEBI" id="CHEBI:57692"/>
    </cofactor>
</comment>
<proteinExistence type="predicted"/>
<accession>A0ABS6UGE0</accession>
<feature type="domain" description="2Fe-2S ferredoxin-type" evidence="7">
    <location>
        <begin position="242"/>
        <end position="327"/>
    </location>
</feature>
<comment type="caution">
    <text evidence="9">The sequence shown here is derived from an EMBL/GenBank/DDBJ whole genome shotgun (WGS) entry which is preliminary data.</text>
</comment>
<dbReference type="EMBL" id="JADQDF010000001">
    <property type="protein sequence ID" value="MBW0130934.1"/>
    <property type="molecule type" value="Genomic_DNA"/>
</dbReference>
<dbReference type="CDD" id="cd00207">
    <property type="entry name" value="fer2"/>
    <property type="match status" value="1"/>
</dbReference>
<dbReference type="Pfam" id="PF00111">
    <property type="entry name" value="Fer2"/>
    <property type="match status" value="1"/>
</dbReference>
<dbReference type="InterPro" id="IPR001041">
    <property type="entry name" value="2Fe-2S_ferredoxin-type"/>
</dbReference>
<dbReference type="CDD" id="cd06185">
    <property type="entry name" value="PDR_like"/>
    <property type="match status" value="1"/>
</dbReference>
<evidence type="ECO:0000313" key="9">
    <source>
        <dbReference type="EMBL" id="MBW0130934.1"/>
    </source>
</evidence>
<keyword evidence="3" id="KW-0001">2Fe-2S</keyword>
<organism evidence="9 10">
    <name type="scientific">Pseudonocardia oceani</name>
    <dbReference type="NCBI Taxonomy" id="2792013"/>
    <lineage>
        <taxon>Bacteria</taxon>
        <taxon>Bacillati</taxon>
        <taxon>Actinomycetota</taxon>
        <taxon>Actinomycetes</taxon>
        <taxon>Pseudonocardiales</taxon>
        <taxon>Pseudonocardiaceae</taxon>
        <taxon>Pseudonocardia</taxon>
    </lineage>
</organism>
<dbReference type="InterPro" id="IPR006058">
    <property type="entry name" value="2Fe2S_fd_BS"/>
</dbReference>
<dbReference type="Proteomes" id="UP000694300">
    <property type="component" value="Unassembled WGS sequence"/>
</dbReference>
<evidence type="ECO:0000256" key="6">
    <source>
        <dbReference type="ARBA" id="ARBA00023014"/>
    </source>
</evidence>
<dbReference type="PANTHER" id="PTHR47354">
    <property type="entry name" value="NADH OXIDOREDUCTASE HCR"/>
    <property type="match status" value="1"/>
</dbReference>
<dbReference type="PROSITE" id="PS51384">
    <property type="entry name" value="FAD_FR"/>
    <property type="match status" value="1"/>
</dbReference>
<dbReference type="Pfam" id="PF00970">
    <property type="entry name" value="FAD_binding_6"/>
    <property type="match status" value="1"/>
</dbReference>
<evidence type="ECO:0000313" key="10">
    <source>
        <dbReference type="Proteomes" id="UP000694300"/>
    </source>
</evidence>
<evidence type="ECO:0000256" key="4">
    <source>
        <dbReference type="ARBA" id="ARBA00022723"/>
    </source>
</evidence>
<keyword evidence="10" id="KW-1185">Reference proteome</keyword>